<gene>
    <name evidence="1" type="ORF">HPE63_12575</name>
</gene>
<organism evidence="1 2">
    <name type="scientific">Maribacter arenosus</name>
    <dbReference type="NCBI Taxonomy" id="1854708"/>
    <lineage>
        <taxon>Bacteria</taxon>
        <taxon>Pseudomonadati</taxon>
        <taxon>Bacteroidota</taxon>
        <taxon>Flavobacteriia</taxon>
        <taxon>Flavobacteriales</taxon>
        <taxon>Flavobacteriaceae</taxon>
        <taxon>Maribacter</taxon>
    </lineage>
</organism>
<comment type="caution">
    <text evidence="1">The sequence shown here is derived from an EMBL/GenBank/DDBJ whole genome shotgun (WGS) entry which is preliminary data.</text>
</comment>
<proteinExistence type="predicted"/>
<dbReference type="Proteomes" id="UP000598350">
    <property type="component" value="Unassembled WGS sequence"/>
</dbReference>
<dbReference type="EMBL" id="JABTCG010000004">
    <property type="protein sequence ID" value="MBD0851507.1"/>
    <property type="molecule type" value="Genomic_DNA"/>
</dbReference>
<sequence>MRKFIFITTFLCCLGWVKAQEDVPLIDKGTVLILGEPSSGINYQHIHFPKRNFILKRGGIADFKQLIGEKVEVHQIEYAGTDKTKIVLKRKDGRRFFRFFPNVKADFEKALALGELKLE</sequence>
<evidence type="ECO:0000313" key="2">
    <source>
        <dbReference type="Proteomes" id="UP000598350"/>
    </source>
</evidence>
<accession>A0ABR7VH73</accession>
<protein>
    <submittedName>
        <fullName evidence="1">Uncharacterized protein</fullName>
    </submittedName>
</protein>
<keyword evidence="2" id="KW-1185">Reference proteome</keyword>
<reference evidence="1 2" key="1">
    <citation type="submission" date="2020-05" db="EMBL/GenBank/DDBJ databases">
        <title>The draft genome sequence of Maribacter arenosus CAU 1321.</title>
        <authorList>
            <person name="Mu L."/>
        </authorList>
    </citation>
    <scope>NUCLEOTIDE SEQUENCE [LARGE SCALE GENOMIC DNA]</scope>
    <source>
        <strain evidence="1 2">CAU 1321</strain>
    </source>
</reference>
<dbReference type="RefSeq" id="WP_188314616.1">
    <property type="nucleotide sequence ID" value="NZ_JABTCG010000004.1"/>
</dbReference>
<evidence type="ECO:0000313" key="1">
    <source>
        <dbReference type="EMBL" id="MBD0851507.1"/>
    </source>
</evidence>
<name>A0ABR7VH73_9FLAO</name>